<evidence type="ECO:0008006" key="3">
    <source>
        <dbReference type="Google" id="ProtNLM"/>
    </source>
</evidence>
<sequence length="218" mass="24812">MPITWIEWDGFEEGSRSRCHLRIVDIETASRNGEPFSRLNEALGILPNPVMRTCTANPKVKAGRAFMQSRGYGEWQNVMGIRADEPRRVTRLTSPGRDNSGGEPNLPLARANVRKADVLAFWRAQPFDLALDPEGDFGNCDGCFLKARHKIVRAFVTWPELATWWINEKSRPSGATFRNDRPRYSELLREAEFYAKQIPLAFPEHEEDDALIDCMCGD</sequence>
<reference evidence="1 2" key="1">
    <citation type="submission" date="2015-11" db="EMBL/GenBank/DDBJ databases">
        <title>Expanding the genomic diversity of Burkholderia species for the development of highly accurate diagnostics.</title>
        <authorList>
            <person name="Sahl J."/>
            <person name="Keim P."/>
            <person name="Wagner D."/>
        </authorList>
    </citation>
    <scope>NUCLEOTIDE SEQUENCE [LARGE SCALE GENOMIC DNA]</scope>
    <source>
        <strain evidence="1 2">MSMB2058</strain>
    </source>
</reference>
<dbReference type="RefSeq" id="WP_059528428.1">
    <property type="nucleotide sequence ID" value="NZ_LOVB01000075.1"/>
</dbReference>
<evidence type="ECO:0000313" key="1">
    <source>
        <dbReference type="EMBL" id="KVM26223.1"/>
    </source>
</evidence>
<dbReference type="AlphaFoldDB" id="A0AB73FY81"/>
<accession>A0AB73FY81</accession>
<dbReference type="EMBL" id="LOZE01000106">
    <property type="protein sequence ID" value="KVM26223.1"/>
    <property type="molecule type" value="Genomic_DNA"/>
</dbReference>
<organism evidence="1 2">
    <name type="scientific">Burkholderia ubonensis</name>
    <dbReference type="NCBI Taxonomy" id="101571"/>
    <lineage>
        <taxon>Bacteria</taxon>
        <taxon>Pseudomonadati</taxon>
        <taxon>Pseudomonadota</taxon>
        <taxon>Betaproteobacteria</taxon>
        <taxon>Burkholderiales</taxon>
        <taxon>Burkholderiaceae</taxon>
        <taxon>Burkholderia</taxon>
        <taxon>Burkholderia cepacia complex</taxon>
    </lineage>
</organism>
<comment type="caution">
    <text evidence="1">The sequence shown here is derived from an EMBL/GenBank/DDBJ whole genome shotgun (WGS) entry which is preliminary data.</text>
</comment>
<proteinExistence type="predicted"/>
<protein>
    <recommendedName>
        <fullName evidence="3">NinB family protein</fullName>
    </recommendedName>
</protein>
<dbReference type="Proteomes" id="UP000061665">
    <property type="component" value="Unassembled WGS sequence"/>
</dbReference>
<gene>
    <name evidence="1" type="ORF">WJ53_12660</name>
</gene>
<name>A0AB73FY81_9BURK</name>
<evidence type="ECO:0000313" key="2">
    <source>
        <dbReference type="Proteomes" id="UP000061665"/>
    </source>
</evidence>